<dbReference type="InterPro" id="IPR016064">
    <property type="entry name" value="NAD/diacylglycerol_kinase_sf"/>
</dbReference>
<dbReference type="Gene3D" id="2.60.200.40">
    <property type="match status" value="1"/>
</dbReference>
<dbReference type="InterPro" id="IPR000756">
    <property type="entry name" value="Diacylglycerol_kin_accessory"/>
</dbReference>
<dbReference type="PANTHER" id="PTHR11255:SF54">
    <property type="entry name" value="DIACYLGLYCEROL KINASE THETA"/>
    <property type="match status" value="1"/>
</dbReference>
<dbReference type="EMBL" id="KE346341">
    <property type="protein sequence ID" value="EXC33551.1"/>
    <property type="molecule type" value="Genomic_DNA"/>
</dbReference>
<evidence type="ECO:0000313" key="21">
    <source>
        <dbReference type="Proteomes" id="UP000030645"/>
    </source>
</evidence>
<keyword evidence="10" id="KW-0611">Plant defense</keyword>
<dbReference type="FunFam" id="3.40.50.10330:FF:000006">
    <property type="entry name" value="Diacylglycerol kinase"/>
    <property type="match status" value="1"/>
</dbReference>
<gene>
    <name evidence="20" type="ORF">L484_006116</name>
</gene>
<keyword evidence="21" id="KW-1185">Reference proteome</keyword>
<dbReference type="AlphaFoldDB" id="W9SYZ3"/>
<dbReference type="Pfam" id="PF00781">
    <property type="entry name" value="DAGK_cat"/>
    <property type="match status" value="1"/>
</dbReference>
<evidence type="ECO:0000256" key="10">
    <source>
        <dbReference type="ARBA" id="ARBA00022821"/>
    </source>
</evidence>
<evidence type="ECO:0000256" key="2">
    <source>
        <dbReference type="ARBA" id="ARBA00009280"/>
    </source>
</evidence>
<dbReference type="PANTHER" id="PTHR11255">
    <property type="entry name" value="DIACYLGLYCEROL KINASE"/>
    <property type="match status" value="1"/>
</dbReference>
<keyword evidence="17" id="KW-0812">Transmembrane</keyword>
<feature type="domain" description="Phorbol-ester/DAG-type" evidence="18">
    <location>
        <begin position="148"/>
        <end position="211"/>
    </location>
</feature>
<organism evidence="20 21">
    <name type="scientific">Morus notabilis</name>
    <dbReference type="NCBI Taxonomy" id="981085"/>
    <lineage>
        <taxon>Eukaryota</taxon>
        <taxon>Viridiplantae</taxon>
        <taxon>Streptophyta</taxon>
        <taxon>Embryophyta</taxon>
        <taxon>Tracheophyta</taxon>
        <taxon>Spermatophyta</taxon>
        <taxon>Magnoliopsida</taxon>
        <taxon>eudicotyledons</taxon>
        <taxon>Gunneridae</taxon>
        <taxon>Pentapetalae</taxon>
        <taxon>rosids</taxon>
        <taxon>fabids</taxon>
        <taxon>Rosales</taxon>
        <taxon>Moraceae</taxon>
        <taxon>Moreae</taxon>
        <taxon>Morus</taxon>
    </lineage>
</organism>
<dbReference type="InterPro" id="IPR037607">
    <property type="entry name" value="DGK"/>
</dbReference>
<keyword evidence="5" id="KW-0479">Metal-binding</keyword>
<dbReference type="FunFam" id="3.30.60.20:FF:000027">
    <property type="entry name" value="Diacylglycerol kinase"/>
    <property type="match status" value="1"/>
</dbReference>
<dbReference type="GO" id="GO:0006952">
    <property type="term" value="P:defense response"/>
    <property type="evidence" value="ECO:0007669"/>
    <property type="project" value="UniProtKB-KW"/>
</dbReference>
<name>W9SYZ3_9ROSA</name>
<feature type="region of interest" description="Disordered" evidence="16">
    <location>
        <begin position="259"/>
        <end position="344"/>
    </location>
</feature>
<dbReference type="InterPro" id="IPR046349">
    <property type="entry name" value="C1-like_sf"/>
</dbReference>
<comment type="subcellular location">
    <subcellularLocation>
        <location evidence="1">Membrane</location>
    </subcellularLocation>
</comment>
<keyword evidence="4 15" id="KW-0808">Transferase</keyword>
<dbReference type="PROSITE" id="PS50081">
    <property type="entry name" value="ZF_DAG_PE_2"/>
    <property type="match status" value="2"/>
</dbReference>
<sequence>MDDLGEFEIFFPSWNNKNPSDRLFIISCFIAALVGILTIAYTAFQWRRNINLSWMKAITRSKVNPKAKNKVPLSSHTWTMDSVSRGKNLNCCVCLKLVNPSQTLGPIAGSDSFIHLCSICGAAAHLNCSSKAHKDCKCVSMTGFEHVMHQWAVRWTEVLDQPEETSFCSYCEEQCSGSFLGGSPIWCCLWCQRLVHVDCHSSLSNESGDICDLGPYRRLILPPLYVKELSRPSAGGFLSSITHGANEIASSVRASIRSQSKKYKHENEASVDSGNSASTVDMSTESTADTHQAVNGTHVDGNCNGSTSVDAHHKDDNVDKKLDSKPSFKRTSSIGRKDESLRQKQRYELTDLPSDARPLLVFINKKSGAQRGNLLRLRLNILLNPAQICELSSTQGPEMGFYLFRKVPHFRVFVCGGDGTVGWVLDAIDKQNFVSPPPVAILPAGTGNDLARVLSWGGGLGSVERQGGLCTVLHDIEHAAVTILDRWKVAILNQQGKQLQPPKFMNNYLGIGCDAKVALDIHNLREENPEKFYNQFMNKVLYAREGAKNIMDRTFEDFPWQVRVEVDGVEIEVPEDAEGVLVANIGSYMGGVDLWQNEDDSYDDFDPQSMHDKILEVVSISGTWHLGKLQVGLSRARRLAQGQSIKIQLFAAFPVQIDGEPWFQQQCTLAISHHGQAFMLKRASEEPLGHAAAIITDVMPRPTMLSMLRRSGLFFKKWLSDVRKVLVVLDFLLSHLP</sequence>
<evidence type="ECO:0000256" key="8">
    <source>
        <dbReference type="ARBA" id="ARBA00022771"/>
    </source>
</evidence>
<comment type="subunit">
    <text evidence="3">Monomer.</text>
</comment>
<dbReference type="EC" id="2.7.1.107" evidence="15"/>
<evidence type="ECO:0000256" key="15">
    <source>
        <dbReference type="RuleBase" id="RU361128"/>
    </source>
</evidence>
<evidence type="ECO:0000256" key="14">
    <source>
        <dbReference type="ARBA" id="ARBA00023136"/>
    </source>
</evidence>
<keyword evidence="11" id="KW-0862">Zinc</keyword>
<comment type="similarity">
    <text evidence="2 15">Belongs to the eukaryotic diacylglycerol kinase family.</text>
</comment>
<dbReference type="GO" id="GO:0008270">
    <property type="term" value="F:zinc ion binding"/>
    <property type="evidence" value="ECO:0007669"/>
    <property type="project" value="UniProtKB-KW"/>
</dbReference>
<dbReference type="InterPro" id="IPR002219">
    <property type="entry name" value="PKC_DAG/PE"/>
</dbReference>
<keyword evidence="14 17" id="KW-0472">Membrane</keyword>
<dbReference type="InterPro" id="IPR017438">
    <property type="entry name" value="ATP-NAD_kinase_N"/>
</dbReference>
<evidence type="ECO:0000256" key="12">
    <source>
        <dbReference type="ARBA" id="ARBA00022840"/>
    </source>
</evidence>
<feature type="compositionally biased region" description="Basic and acidic residues" evidence="16">
    <location>
        <begin position="310"/>
        <end position="326"/>
    </location>
</feature>
<dbReference type="STRING" id="981085.W9SYZ3"/>
<comment type="catalytic activity">
    <reaction evidence="15">
        <text>a 1,2-diacyl-sn-glycerol + ATP = a 1,2-diacyl-sn-glycero-3-phosphate + ADP + H(+)</text>
        <dbReference type="Rhea" id="RHEA:10272"/>
        <dbReference type="ChEBI" id="CHEBI:15378"/>
        <dbReference type="ChEBI" id="CHEBI:17815"/>
        <dbReference type="ChEBI" id="CHEBI:30616"/>
        <dbReference type="ChEBI" id="CHEBI:58608"/>
        <dbReference type="ChEBI" id="CHEBI:456216"/>
        <dbReference type="EC" id="2.7.1.107"/>
    </reaction>
</comment>
<dbReference type="SMART" id="SM00109">
    <property type="entry name" value="C1"/>
    <property type="match status" value="2"/>
</dbReference>
<dbReference type="GO" id="GO:0005524">
    <property type="term" value="F:ATP binding"/>
    <property type="evidence" value="ECO:0007669"/>
    <property type="project" value="UniProtKB-KW"/>
</dbReference>
<dbReference type="Proteomes" id="UP000030645">
    <property type="component" value="Unassembled WGS sequence"/>
</dbReference>
<evidence type="ECO:0000256" key="11">
    <source>
        <dbReference type="ARBA" id="ARBA00022833"/>
    </source>
</evidence>
<dbReference type="eggNOG" id="KOG1169">
    <property type="taxonomic scope" value="Eukaryota"/>
</dbReference>
<dbReference type="SMART" id="SM00046">
    <property type="entry name" value="DAGKc"/>
    <property type="match status" value="1"/>
</dbReference>
<keyword evidence="13" id="KW-0346">Stress response</keyword>
<evidence type="ECO:0000256" key="5">
    <source>
        <dbReference type="ARBA" id="ARBA00022723"/>
    </source>
</evidence>
<keyword evidence="6" id="KW-0677">Repeat</keyword>
<feature type="domain" description="DAGKc" evidence="19">
    <location>
        <begin position="354"/>
        <end position="493"/>
    </location>
</feature>
<proteinExistence type="inferred from homology"/>
<accession>W9SYZ3</accession>
<evidence type="ECO:0000256" key="16">
    <source>
        <dbReference type="SAM" id="MobiDB-lite"/>
    </source>
</evidence>
<evidence type="ECO:0000256" key="3">
    <source>
        <dbReference type="ARBA" id="ARBA00011245"/>
    </source>
</evidence>
<evidence type="ECO:0000256" key="4">
    <source>
        <dbReference type="ARBA" id="ARBA00022679"/>
    </source>
</evidence>
<dbReference type="FunFam" id="2.60.200.40:FF:000006">
    <property type="entry name" value="Diacylglycerol kinase"/>
    <property type="match status" value="1"/>
</dbReference>
<feature type="domain" description="Phorbol-ester/DAG-type" evidence="18">
    <location>
        <begin position="75"/>
        <end position="136"/>
    </location>
</feature>
<evidence type="ECO:0000256" key="17">
    <source>
        <dbReference type="SAM" id="Phobius"/>
    </source>
</evidence>
<dbReference type="GO" id="GO:0016020">
    <property type="term" value="C:membrane"/>
    <property type="evidence" value="ECO:0007669"/>
    <property type="project" value="UniProtKB-SubCell"/>
</dbReference>
<feature type="compositionally biased region" description="Basic and acidic residues" evidence="16">
    <location>
        <begin position="335"/>
        <end position="344"/>
    </location>
</feature>
<protein>
    <recommendedName>
        <fullName evidence="15">Diacylglycerol kinase</fullName>
        <shortName evidence="15">DAG kinase</shortName>
        <ecNumber evidence="15">2.7.1.107</ecNumber>
    </recommendedName>
</protein>
<evidence type="ECO:0000256" key="6">
    <source>
        <dbReference type="ARBA" id="ARBA00022737"/>
    </source>
</evidence>
<dbReference type="Pfam" id="PF00609">
    <property type="entry name" value="DAGK_acc"/>
    <property type="match status" value="1"/>
</dbReference>
<evidence type="ECO:0000256" key="1">
    <source>
        <dbReference type="ARBA" id="ARBA00004370"/>
    </source>
</evidence>
<dbReference type="SUPFAM" id="SSF111331">
    <property type="entry name" value="NAD kinase/diacylglycerol kinase-like"/>
    <property type="match status" value="1"/>
</dbReference>
<keyword evidence="7 15" id="KW-0547">Nucleotide-binding</keyword>
<dbReference type="InterPro" id="IPR001206">
    <property type="entry name" value="Diacylglycerol_kinase_cat_dom"/>
</dbReference>
<dbReference type="SUPFAM" id="SSF57889">
    <property type="entry name" value="Cysteine-rich domain"/>
    <property type="match status" value="1"/>
</dbReference>
<evidence type="ECO:0000259" key="18">
    <source>
        <dbReference type="PROSITE" id="PS50081"/>
    </source>
</evidence>
<keyword evidence="17" id="KW-1133">Transmembrane helix</keyword>
<dbReference type="Gene3D" id="3.30.60.20">
    <property type="match status" value="1"/>
</dbReference>
<dbReference type="Gene3D" id="3.40.50.10330">
    <property type="entry name" value="Probable inorganic polyphosphate/atp-NAD kinase, domain 1"/>
    <property type="match status" value="1"/>
</dbReference>
<evidence type="ECO:0000313" key="20">
    <source>
        <dbReference type="EMBL" id="EXC33551.1"/>
    </source>
</evidence>
<dbReference type="GO" id="GO:0007200">
    <property type="term" value="P:phospholipase C-activating G protein-coupled receptor signaling pathway"/>
    <property type="evidence" value="ECO:0007669"/>
    <property type="project" value="InterPro"/>
</dbReference>
<dbReference type="GO" id="GO:0004143">
    <property type="term" value="F:ATP-dependent diacylglycerol kinase activity"/>
    <property type="evidence" value="ECO:0007669"/>
    <property type="project" value="UniProtKB-EC"/>
</dbReference>
<feature type="transmembrane region" description="Helical" evidence="17">
    <location>
        <begin position="23"/>
        <end position="44"/>
    </location>
</feature>
<dbReference type="SMART" id="SM00045">
    <property type="entry name" value="DAGKa"/>
    <property type="match status" value="1"/>
</dbReference>
<evidence type="ECO:0000256" key="9">
    <source>
        <dbReference type="ARBA" id="ARBA00022777"/>
    </source>
</evidence>
<keyword evidence="9 15" id="KW-0418">Kinase</keyword>
<evidence type="ECO:0000259" key="19">
    <source>
        <dbReference type="PROSITE" id="PS50146"/>
    </source>
</evidence>
<feature type="compositionally biased region" description="Polar residues" evidence="16">
    <location>
        <begin position="270"/>
        <end position="295"/>
    </location>
</feature>
<keyword evidence="12 15" id="KW-0067">ATP-binding</keyword>
<evidence type="ECO:0000256" key="13">
    <source>
        <dbReference type="ARBA" id="ARBA00023016"/>
    </source>
</evidence>
<evidence type="ECO:0000256" key="7">
    <source>
        <dbReference type="ARBA" id="ARBA00022741"/>
    </source>
</evidence>
<reference evidence="21" key="1">
    <citation type="submission" date="2013-01" db="EMBL/GenBank/DDBJ databases">
        <title>Draft Genome Sequence of a Mulberry Tree, Morus notabilis C.K. Schneid.</title>
        <authorList>
            <person name="He N."/>
            <person name="Zhao S."/>
        </authorList>
    </citation>
    <scope>NUCLEOTIDE SEQUENCE</scope>
</reference>
<keyword evidence="8" id="KW-0863">Zinc-finger</keyword>
<dbReference type="PROSITE" id="PS50146">
    <property type="entry name" value="DAGK"/>
    <property type="match status" value="1"/>
</dbReference>
<dbReference type="Pfam" id="PF00130">
    <property type="entry name" value="C1_1"/>
    <property type="match status" value="1"/>
</dbReference>